<feature type="transmembrane region" description="Helical" evidence="8">
    <location>
        <begin position="6"/>
        <end position="25"/>
    </location>
</feature>
<dbReference type="InterPro" id="IPR038770">
    <property type="entry name" value="Na+/solute_symporter_sf"/>
</dbReference>
<dbReference type="HOGENOM" id="CLU_830705_0_0_0"/>
<evidence type="ECO:0000256" key="1">
    <source>
        <dbReference type="ARBA" id="ARBA00004651"/>
    </source>
</evidence>
<feature type="transmembrane region" description="Helical" evidence="8">
    <location>
        <begin position="141"/>
        <end position="160"/>
    </location>
</feature>
<evidence type="ECO:0000256" key="8">
    <source>
        <dbReference type="SAM" id="Phobius"/>
    </source>
</evidence>
<dbReference type="EMBL" id="DF820456">
    <property type="protein sequence ID" value="GAK51118.1"/>
    <property type="molecule type" value="Genomic_DNA"/>
</dbReference>
<keyword evidence="3" id="KW-0813">Transport</keyword>
<gene>
    <name evidence="9" type="ORF">U14_02360</name>
</gene>
<feature type="transmembrane region" description="Helical" evidence="8">
    <location>
        <begin position="314"/>
        <end position="333"/>
    </location>
</feature>
<feature type="transmembrane region" description="Helical" evidence="8">
    <location>
        <begin position="67"/>
        <end position="88"/>
    </location>
</feature>
<dbReference type="PANTHER" id="PTHR36838:SF3">
    <property type="entry name" value="TRANSPORTER AUXIN EFFLUX CARRIER EC FAMILY"/>
    <property type="match status" value="1"/>
</dbReference>
<evidence type="ECO:0000256" key="3">
    <source>
        <dbReference type="ARBA" id="ARBA00022448"/>
    </source>
</evidence>
<sequence length="334" mass="37616">MSYFLPVIYTLLQLFALMLFGFLLAKSGGWPKEFFQQLSRLMVKFGLPFYFFANLCKTNAADVRQSLIFPVIAVLLILICWGFATLSFRVFAPTHRFRRAGIALSTFGNYGYIPSTLIELFPLTLPILSERFSPAVSTLYISTYLLVGSPLLWSFGNFLVAGKGRVPKWREVITPPLFGILAGLSVVIFNLQALLLDQRLPLFYLVKTVERIGAVTFPLVMICLGAMIANIRYENINRREFSSFVSIVLLTRFLCCPAVFFLAHAWLAPYLTPTQWWVIFLETHIPPATNLAIMAAQAGMNEDQVSFTLMVTNLVYLLVLPISLILFLSLPGIL</sequence>
<protein>
    <submittedName>
        <fullName evidence="9">Auxin efflux carrier</fullName>
    </submittedName>
</protein>
<name>A0A0S6W0E1_9BACT</name>
<dbReference type="GO" id="GO:0005886">
    <property type="term" value="C:plasma membrane"/>
    <property type="evidence" value="ECO:0007669"/>
    <property type="project" value="UniProtKB-SubCell"/>
</dbReference>
<evidence type="ECO:0000313" key="10">
    <source>
        <dbReference type="Proteomes" id="UP000030700"/>
    </source>
</evidence>
<keyword evidence="7 8" id="KW-0472">Membrane</keyword>
<keyword evidence="10" id="KW-1185">Reference proteome</keyword>
<evidence type="ECO:0000256" key="7">
    <source>
        <dbReference type="ARBA" id="ARBA00023136"/>
    </source>
</evidence>
<feature type="transmembrane region" description="Helical" evidence="8">
    <location>
        <begin position="243"/>
        <end position="267"/>
    </location>
</feature>
<evidence type="ECO:0000256" key="6">
    <source>
        <dbReference type="ARBA" id="ARBA00022989"/>
    </source>
</evidence>
<proteinExistence type="inferred from homology"/>
<feature type="transmembrane region" description="Helical" evidence="8">
    <location>
        <begin position="172"/>
        <end position="192"/>
    </location>
</feature>
<reference evidence="9" key="1">
    <citation type="journal article" date="2015" name="PeerJ">
        <title>First genomic representation of candidate bacterial phylum KSB3 points to enhanced environmental sensing as a trigger of wastewater bulking.</title>
        <authorList>
            <person name="Sekiguchi Y."/>
            <person name="Ohashi A."/>
            <person name="Parks D.H."/>
            <person name="Yamauchi T."/>
            <person name="Tyson G.W."/>
            <person name="Hugenholtz P."/>
        </authorList>
    </citation>
    <scope>NUCLEOTIDE SEQUENCE [LARGE SCALE GENOMIC DNA]</scope>
</reference>
<accession>A0A0S6W0E1</accession>
<organism evidence="9">
    <name type="scientific">Candidatus Moduliflexus flocculans</name>
    <dbReference type="NCBI Taxonomy" id="1499966"/>
    <lineage>
        <taxon>Bacteria</taxon>
        <taxon>Candidatus Moduliflexota</taxon>
        <taxon>Candidatus Moduliflexia</taxon>
        <taxon>Candidatus Moduliflexales</taxon>
        <taxon>Candidatus Moduliflexaceae</taxon>
    </lineage>
</organism>
<dbReference type="GO" id="GO:0055085">
    <property type="term" value="P:transmembrane transport"/>
    <property type="evidence" value="ECO:0007669"/>
    <property type="project" value="InterPro"/>
</dbReference>
<evidence type="ECO:0000256" key="5">
    <source>
        <dbReference type="ARBA" id="ARBA00022692"/>
    </source>
</evidence>
<evidence type="ECO:0000256" key="4">
    <source>
        <dbReference type="ARBA" id="ARBA00022475"/>
    </source>
</evidence>
<dbReference type="PANTHER" id="PTHR36838">
    <property type="entry name" value="AUXIN EFFLUX CARRIER FAMILY PROTEIN"/>
    <property type="match status" value="1"/>
</dbReference>
<dbReference type="InterPro" id="IPR004776">
    <property type="entry name" value="Mem_transp_PIN-like"/>
</dbReference>
<evidence type="ECO:0000313" key="9">
    <source>
        <dbReference type="EMBL" id="GAK51118.1"/>
    </source>
</evidence>
<comment type="similarity">
    <text evidence="2">Belongs to the auxin efflux carrier (TC 2.A.69) family.</text>
</comment>
<feature type="transmembrane region" description="Helical" evidence="8">
    <location>
        <begin position="212"/>
        <end position="231"/>
    </location>
</feature>
<dbReference type="Pfam" id="PF03547">
    <property type="entry name" value="Mem_trans"/>
    <property type="match status" value="2"/>
</dbReference>
<dbReference type="Proteomes" id="UP000030700">
    <property type="component" value="Unassembled WGS sequence"/>
</dbReference>
<feature type="transmembrane region" description="Helical" evidence="8">
    <location>
        <begin position="100"/>
        <end position="121"/>
    </location>
</feature>
<keyword evidence="6 8" id="KW-1133">Transmembrane helix</keyword>
<comment type="subcellular location">
    <subcellularLocation>
        <location evidence="1">Cell membrane</location>
        <topology evidence="1">Multi-pass membrane protein</topology>
    </subcellularLocation>
</comment>
<keyword evidence="5 8" id="KW-0812">Transmembrane</keyword>
<dbReference type="AlphaFoldDB" id="A0A0S6W0E1"/>
<dbReference type="Gene3D" id="1.20.1530.20">
    <property type="match status" value="1"/>
</dbReference>
<evidence type="ECO:0000256" key="2">
    <source>
        <dbReference type="ARBA" id="ARBA00010145"/>
    </source>
</evidence>
<keyword evidence="4" id="KW-1003">Cell membrane</keyword>
<dbReference type="STRING" id="1499966.U14_02360"/>